<feature type="domain" description="PPM-type phosphatase" evidence="1">
    <location>
        <begin position="148"/>
        <end position="339"/>
    </location>
</feature>
<reference evidence="2 3" key="1">
    <citation type="submission" date="2019-11" db="EMBL/GenBank/DDBJ databases">
        <authorList>
            <person name="Ay H."/>
        </authorList>
    </citation>
    <scope>NUCLEOTIDE SEQUENCE [LARGE SCALE GENOMIC DNA]</scope>
    <source>
        <strain evidence="2 3">BG9H</strain>
    </source>
</reference>
<protein>
    <submittedName>
        <fullName evidence="2">SpoIIE family protein phosphatase</fullName>
    </submittedName>
</protein>
<dbReference type="SUPFAM" id="SSF55874">
    <property type="entry name" value="ATPase domain of HSP90 chaperone/DNA topoisomerase II/histidine kinase"/>
    <property type="match status" value="1"/>
</dbReference>
<dbReference type="InterPro" id="IPR036890">
    <property type="entry name" value="HATPase_C_sf"/>
</dbReference>
<dbReference type="InterPro" id="IPR039248">
    <property type="entry name" value="Ptase_RsbX"/>
</dbReference>
<keyword evidence="3" id="KW-1185">Reference proteome</keyword>
<evidence type="ECO:0000313" key="3">
    <source>
        <dbReference type="Proteomes" id="UP001197114"/>
    </source>
</evidence>
<dbReference type="PANTHER" id="PTHR35801">
    <property type="entry name" value="PHOSPHOSERINE PHOSPHATASE RSBX"/>
    <property type="match status" value="1"/>
</dbReference>
<accession>A0ABS6YS20</accession>
<gene>
    <name evidence="2" type="ORF">GKQ77_22145</name>
</gene>
<evidence type="ECO:0000313" key="2">
    <source>
        <dbReference type="EMBL" id="MBW5424234.1"/>
    </source>
</evidence>
<dbReference type="EMBL" id="WMBF01000284">
    <property type="protein sequence ID" value="MBW5424234.1"/>
    <property type="molecule type" value="Genomic_DNA"/>
</dbReference>
<dbReference type="SMART" id="SM00331">
    <property type="entry name" value="PP2C_SIG"/>
    <property type="match status" value="1"/>
</dbReference>
<dbReference type="SUPFAM" id="SSF81606">
    <property type="entry name" value="PP2C-like"/>
    <property type="match status" value="1"/>
</dbReference>
<name>A0ABS6YS20_9ACTN</name>
<comment type="caution">
    <text evidence="2">The sequence shown here is derived from an EMBL/GenBank/DDBJ whole genome shotgun (WGS) entry which is preliminary data.</text>
</comment>
<dbReference type="Proteomes" id="UP001197114">
    <property type="component" value="Unassembled WGS sequence"/>
</dbReference>
<proteinExistence type="predicted"/>
<evidence type="ECO:0000259" key="1">
    <source>
        <dbReference type="SMART" id="SM00331"/>
    </source>
</evidence>
<dbReference type="RefSeq" id="WP_219690696.1">
    <property type="nucleotide sequence ID" value="NZ_WMBF01000284.1"/>
</dbReference>
<dbReference type="InterPro" id="IPR001932">
    <property type="entry name" value="PPM-type_phosphatase-like_dom"/>
</dbReference>
<dbReference type="Gene3D" id="3.30.565.10">
    <property type="entry name" value="Histidine kinase-like ATPase, C-terminal domain"/>
    <property type="match status" value="1"/>
</dbReference>
<dbReference type="Pfam" id="PF07228">
    <property type="entry name" value="SpoIIE"/>
    <property type="match status" value="1"/>
</dbReference>
<dbReference type="InterPro" id="IPR036457">
    <property type="entry name" value="PPM-type-like_dom_sf"/>
</dbReference>
<organism evidence="2 3">
    <name type="scientific">Streptomyces anatolicus</name>
    <dbReference type="NCBI Taxonomy" id="2675858"/>
    <lineage>
        <taxon>Bacteria</taxon>
        <taxon>Bacillati</taxon>
        <taxon>Actinomycetota</taxon>
        <taxon>Actinomycetes</taxon>
        <taxon>Kitasatosporales</taxon>
        <taxon>Streptomycetaceae</taxon>
        <taxon>Streptomyces</taxon>
    </lineage>
</organism>
<dbReference type="Gene3D" id="3.60.40.10">
    <property type="entry name" value="PPM-type phosphatase domain"/>
    <property type="match status" value="1"/>
</dbReference>
<dbReference type="PANTHER" id="PTHR35801:SF1">
    <property type="entry name" value="PHOSPHOSERINE PHOSPHATASE RSBX"/>
    <property type="match status" value="1"/>
</dbReference>
<sequence length="344" mass="35351">MNVNGLVAPTTLHVPIDHHSAVQTAASRARALAHACRMPGALPDQAAVLASELASNISKHAHNGALFLQPSPMGGRSPLDTALDVVAVDNGPGIPDIGLSLTDGFSTTKTMGAGLGAVRRIATDFTLRSASGRGTLAHARLAVPQGRRPGADIGALCLPAGGEQICGDGYAVVEGDGNWTGLVIDGLGHGPDAAAASQRAVRTFLSCPEAPLPEVLNALHSALRHTRGAAATAIRVGSGGAEYCGVGNIRVAAVSARGVHRQLTGQAGIVGYNLPTPRSRFLDLSDCTAVVVYTDGIDHRWTHDPAPDRLSLPPTLLAASLAHTHRRHRDDATVLALGSPQRIG</sequence>